<dbReference type="Proteomes" id="UP001271780">
    <property type="component" value="Unassembled WGS sequence"/>
</dbReference>
<comment type="caution">
    <text evidence="2">The sequence shown here is derived from an EMBL/GenBank/DDBJ whole genome shotgun (WGS) entry which is preliminary data.</text>
</comment>
<evidence type="ECO:0000313" key="2">
    <source>
        <dbReference type="EMBL" id="MDX8471972.1"/>
    </source>
</evidence>
<reference evidence="2 3" key="1">
    <citation type="submission" date="2023-08" db="EMBL/GenBank/DDBJ databases">
        <title>Implementing the SeqCode for naming new Mesorhizobium species isolated from Vachellia karroo root nodules.</title>
        <authorList>
            <person name="Van Lill M."/>
        </authorList>
    </citation>
    <scope>NUCLEOTIDE SEQUENCE [LARGE SCALE GENOMIC DNA]</scope>
    <source>
        <strain evidence="2 3">VK23A</strain>
    </source>
</reference>
<organism evidence="2 3">
    <name type="scientific">Mesorhizobium dulcispinae</name>
    <dbReference type="NCBI Taxonomy" id="3072316"/>
    <lineage>
        <taxon>Bacteria</taxon>
        <taxon>Pseudomonadati</taxon>
        <taxon>Pseudomonadota</taxon>
        <taxon>Alphaproteobacteria</taxon>
        <taxon>Hyphomicrobiales</taxon>
        <taxon>Phyllobacteriaceae</taxon>
        <taxon>Mesorhizobium</taxon>
    </lineage>
</organism>
<protein>
    <submittedName>
        <fullName evidence="2">Uncharacterized protein</fullName>
    </submittedName>
</protein>
<dbReference type="RefSeq" id="WP_320316267.1">
    <property type="nucleotide sequence ID" value="NZ_JAVIIX010000004.1"/>
</dbReference>
<accession>A0ABU4XB00</accession>
<proteinExistence type="predicted"/>
<evidence type="ECO:0000313" key="3">
    <source>
        <dbReference type="Proteomes" id="UP001271780"/>
    </source>
</evidence>
<name>A0ABU4XB00_9HYPH</name>
<gene>
    <name evidence="2" type="ORF">RFM27_07810</name>
</gene>
<feature type="region of interest" description="Disordered" evidence="1">
    <location>
        <begin position="1"/>
        <end position="21"/>
    </location>
</feature>
<keyword evidence="3" id="KW-1185">Reference proteome</keyword>
<evidence type="ECO:0000256" key="1">
    <source>
        <dbReference type="SAM" id="MobiDB-lite"/>
    </source>
</evidence>
<sequence>MPEDKVPRRPARATFQNQLVQGSRDAINRSYKLLRRTERLVRPGLPILPKQVFDKDSER</sequence>
<dbReference type="EMBL" id="JAVIIZ010000003">
    <property type="protein sequence ID" value="MDX8471972.1"/>
    <property type="molecule type" value="Genomic_DNA"/>
</dbReference>